<dbReference type="CDD" id="cd03679">
    <property type="entry name" value="MM_CoA_mutase_alpha_like"/>
    <property type="match status" value="1"/>
</dbReference>
<evidence type="ECO:0000256" key="3">
    <source>
        <dbReference type="ARBA" id="ARBA00012398"/>
    </source>
</evidence>
<dbReference type="PROSITE" id="PS51332">
    <property type="entry name" value="B12_BINDING"/>
    <property type="match status" value="1"/>
</dbReference>
<dbReference type="InterPro" id="IPR016176">
    <property type="entry name" value="Cbl-dep_enz_cat"/>
</dbReference>
<reference evidence="9" key="1">
    <citation type="submission" date="2020-05" db="EMBL/GenBank/DDBJ databases">
        <title>Genomic Encyclopedia of Type Strains, Phase IV (KMG-V): Genome sequencing to study the core and pangenomes of soil and plant-associated prokaryotes.</title>
        <authorList>
            <person name="Whitman W."/>
        </authorList>
    </citation>
    <scope>NUCLEOTIDE SEQUENCE</scope>
    <source>
        <strain evidence="9">16F</strain>
    </source>
</reference>
<dbReference type="GO" id="GO:0046872">
    <property type="term" value="F:metal ion binding"/>
    <property type="evidence" value="ECO:0007669"/>
    <property type="project" value="UniProtKB-KW"/>
</dbReference>
<evidence type="ECO:0000259" key="8">
    <source>
        <dbReference type="PROSITE" id="PS51332"/>
    </source>
</evidence>
<keyword evidence="10" id="KW-1185">Reference proteome</keyword>
<dbReference type="GO" id="GO:0031419">
    <property type="term" value="F:cobalamin binding"/>
    <property type="evidence" value="ECO:0007669"/>
    <property type="project" value="UniProtKB-KW"/>
</dbReference>
<dbReference type="EC" id="5.4.99.2" evidence="3"/>
<dbReference type="EMBL" id="JABSNO010000007">
    <property type="protein sequence ID" value="NRS92290.1"/>
    <property type="molecule type" value="Genomic_DNA"/>
</dbReference>
<organism evidence="9 10">
    <name type="scientific">Frigoriflavimonas asaccharolytica</name>
    <dbReference type="NCBI Taxonomy" id="2735899"/>
    <lineage>
        <taxon>Bacteria</taxon>
        <taxon>Pseudomonadati</taxon>
        <taxon>Bacteroidota</taxon>
        <taxon>Flavobacteriia</taxon>
        <taxon>Flavobacteriales</taxon>
        <taxon>Weeksellaceae</taxon>
        <taxon>Frigoriflavimonas</taxon>
    </lineage>
</organism>
<evidence type="ECO:0000256" key="4">
    <source>
        <dbReference type="ARBA" id="ARBA00022628"/>
    </source>
</evidence>
<protein>
    <recommendedName>
        <fullName evidence="3">methylmalonyl-CoA mutase</fullName>
        <ecNumber evidence="3">5.4.99.2</ecNumber>
    </recommendedName>
</protein>
<dbReference type="InterPro" id="IPR036724">
    <property type="entry name" value="Cobalamin-bd_sf"/>
</dbReference>
<gene>
    <name evidence="9" type="ORF">HNQ03_001358</name>
</gene>
<comment type="caution">
    <text evidence="9">The sequence shown here is derived from an EMBL/GenBank/DDBJ whole genome shotgun (WGS) entry which is preliminary data.</text>
</comment>
<evidence type="ECO:0000313" key="10">
    <source>
        <dbReference type="Proteomes" id="UP000610746"/>
    </source>
</evidence>
<evidence type="ECO:0000256" key="7">
    <source>
        <dbReference type="ARBA" id="ARBA00023285"/>
    </source>
</evidence>
<dbReference type="SUPFAM" id="SSF52242">
    <property type="entry name" value="Cobalamin (vitamin B12)-binding domain"/>
    <property type="match status" value="1"/>
</dbReference>
<keyword evidence="5" id="KW-0479">Metal-binding</keyword>
<comment type="similarity">
    <text evidence="2">Belongs to the methylmalonyl-CoA mutase family.</text>
</comment>
<dbReference type="GO" id="GO:0004494">
    <property type="term" value="F:methylmalonyl-CoA mutase activity"/>
    <property type="evidence" value="ECO:0007669"/>
    <property type="project" value="UniProtKB-EC"/>
</dbReference>
<name>A0A8J8GAB8_9FLAO</name>
<dbReference type="Pfam" id="PF01642">
    <property type="entry name" value="MM_CoA_mutase"/>
    <property type="match status" value="1"/>
</dbReference>
<dbReference type="CDD" id="cd02071">
    <property type="entry name" value="MM_CoA_mut_B12_BD"/>
    <property type="match status" value="1"/>
</dbReference>
<dbReference type="AlphaFoldDB" id="A0A8J8GAB8"/>
<dbReference type="FunFam" id="3.20.20.240:FF:000001">
    <property type="entry name" value="Probable methylmalonyl-coa mutase"/>
    <property type="match status" value="1"/>
</dbReference>
<dbReference type="GO" id="GO:0019678">
    <property type="term" value="P:propionate metabolic process, methylmalonyl pathway"/>
    <property type="evidence" value="ECO:0007669"/>
    <property type="project" value="TreeGrafter"/>
</dbReference>
<dbReference type="GO" id="GO:0005737">
    <property type="term" value="C:cytoplasm"/>
    <property type="evidence" value="ECO:0007669"/>
    <property type="project" value="TreeGrafter"/>
</dbReference>
<dbReference type="SUPFAM" id="SSF51703">
    <property type="entry name" value="Cobalamin (vitamin B12)-dependent enzymes"/>
    <property type="match status" value="1"/>
</dbReference>
<dbReference type="InterPro" id="IPR006099">
    <property type="entry name" value="MeMalonylCoA_mutase_a/b_cat"/>
</dbReference>
<keyword evidence="4" id="KW-0846">Cobalamin</keyword>
<dbReference type="NCBIfam" id="TIGR00640">
    <property type="entry name" value="acid_CoA_mut_C"/>
    <property type="match status" value="1"/>
</dbReference>
<dbReference type="InterPro" id="IPR006159">
    <property type="entry name" value="Acid_CoA_mut_C"/>
</dbReference>
<evidence type="ECO:0000313" key="9">
    <source>
        <dbReference type="EMBL" id="NRS92290.1"/>
    </source>
</evidence>
<evidence type="ECO:0000256" key="5">
    <source>
        <dbReference type="ARBA" id="ARBA00022723"/>
    </source>
</evidence>
<dbReference type="InterPro" id="IPR006158">
    <property type="entry name" value="Cobalamin-bd"/>
</dbReference>
<dbReference type="PANTHER" id="PTHR48101">
    <property type="entry name" value="METHYLMALONYL-COA MUTASE, MITOCHONDRIAL-RELATED"/>
    <property type="match status" value="1"/>
</dbReference>
<dbReference type="Proteomes" id="UP000610746">
    <property type="component" value="Unassembled WGS sequence"/>
</dbReference>
<proteinExistence type="inferred from homology"/>
<dbReference type="Gene3D" id="3.20.20.240">
    <property type="entry name" value="Methylmalonyl-CoA mutase"/>
    <property type="match status" value="1"/>
</dbReference>
<feature type="domain" description="B12-binding" evidence="8">
    <location>
        <begin position="578"/>
        <end position="705"/>
    </location>
</feature>
<accession>A0A8J8GAB8</accession>
<evidence type="ECO:0000256" key="1">
    <source>
        <dbReference type="ARBA" id="ARBA00001922"/>
    </source>
</evidence>
<evidence type="ECO:0000256" key="2">
    <source>
        <dbReference type="ARBA" id="ARBA00008465"/>
    </source>
</evidence>
<dbReference type="FunFam" id="3.40.50.280:FF:000002">
    <property type="entry name" value="Methylmalonyl-CoA mutase, mitochondrial"/>
    <property type="match status" value="1"/>
</dbReference>
<keyword evidence="7" id="KW-0170">Cobalt</keyword>
<dbReference type="Pfam" id="PF02310">
    <property type="entry name" value="B12-binding"/>
    <property type="match status" value="1"/>
</dbReference>
<dbReference type="RefSeq" id="WP_173778899.1">
    <property type="nucleotide sequence ID" value="NZ_JABSNO010000007.1"/>
</dbReference>
<dbReference type="NCBIfam" id="TIGR00641">
    <property type="entry name" value="acid_CoA_mut_N"/>
    <property type="match status" value="1"/>
</dbReference>
<sequence length="705" mass="78004">MRTKIQNENPDFKINFPESLPYFFEKDGLEMKSAYTATDAKPLIENKTVAGIAPFLRGPYSTMYVKKPWTIRQYAGFSTAEESNAFYRRNLAAGQKGLSVAFDLATHRGYDSDHPRVEGDVGKAGVAIDSVEDMKILFDQIPLDQISVSMTMNGAVLPILAFYIVAAEEQGVAENLLSGTIQNDILKEFMVRNTYIYPPKPSMKIISDIFEYTSQNIPKFNSISISGYHMQEAGATPVLEMAYTLADGLEYVKTGIEAGLKIDDFAPRLSFFWAIGMNHFMEIAKLRAARYIWANLISKFKPENQKSLALRTHCQTSGWSLTEQEPFNNVTRTTIEALSAVLGGTQSLHTNALDEAIALPTDYSAKIARNTQIILQQESGICQVVDPFGGSNLVESLTQKMIDEAMIFINEIEEAGGMTKAIEEGIPKMRIEEAAAKKQAKIDSGEELIIGVNAFQSSQKQLDLEILDIDNTEVRRKQLERLASVKANRNSDEVEEILQKMRDAAKNSDQNLLTLAIDAARKRATLGEISDAMETSFGRYKANIKTISGVYAMNAGKNEYFEKALALSQKFEDQEGRRPRIMVAKMGQDGHDRGAKVVATSFADMGFDVDVSPLFQTPEEVAKQAIENDVHILGISSLAAGHKTLVPKVVKEMQKLGAEDILVVVGGVIPQQDYDYLYENGANFIFGPGTNLPKSACEILEGMMK</sequence>
<dbReference type="Gene3D" id="3.40.50.280">
    <property type="entry name" value="Cobalamin-binding domain"/>
    <property type="match status" value="1"/>
</dbReference>
<comment type="cofactor">
    <cofactor evidence="1">
        <name>adenosylcob(III)alamin</name>
        <dbReference type="ChEBI" id="CHEBI:18408"/>
    </cofactor>
</comment>
<keyword evidence="6 9" id="KW-0413">Isomerase</keyword>
<dbReference type="PANTHER" id="PTHR48101:SF4">
    <property type="entry name" value="METHYLMALONYL-COA MUTASE, MITOCHONDRIAL"/>
    <property type="match status" value="1"/>
</dbReference>
<dbReference type="InterPro" id="IPR006098">
    <property type="entry name" value="MMCoA_mutase_a_cat"/>
</dbReference>
<dbReference type="NCBIfam" id="NF006944">
    <property type="entry name" value="PRK09426.1"/>
    <property type="match status" value="1"/>
</dbReference>
<evidence type="ECO:0000256" key="6">
    <source>
        <dbReference type="ARBA" id="ARBA00023235"/>
    </source>
</evidence>